<dbReference type="AlphaFoldDB" id="A0A832LY43"/>
<evidence type="ECO:0000256" key="2">
    <source>
        <dbReference type="SAM" id="SignalP"/>
    </source>
</evidence>
<keyword evidence="2" id="KW-0732">Signal</keyword>
<organism evidence="3">
    <name type="scientific">Caldimicrobium thiodismutans</name>
    <dbReference type="NCBI Taxonomy" id="1653476"/>
    <lineage>
        <taxon>Bacteria</taxon>
        <taxon>Pseudomonadati</taxon>
        <taxon>Thermodesulfobacteriota</taxon>
        <taxon>Thermodesulfobacteria</taxon>
        <taxon>Thermodesulfobacteriales</taxon>
        <taxon>Thermodesulfobacteriaceae</taxon>
        <taxon>Caldimicrobium</taxon>
    </lineage>
</organism>
<dbReference type="InterPro" id="IPR034706">
    <property type="entry name" value="CpoB"/>
</dbReference>
<gene>
    <name evidence="3" type="ORF">ENT73_07570</name>
</gene>
<dbReference type="SUPFAM" id="SSF48452">
    <property type="entry name" value="TPR-like"/>
    <property type="match status" value="1"/>
</dbReference>
<evidence type="ECO:0000313" key="3">
    <source>
        <dbReference type="EMBL" id="HGV55915.1"/>
    </source>
</evidence>
<reference evidence="3" key="1">
    <citation type="journal article" date="2020" name="mSystems">
        <title>Genome- and Community-Level Interaction Insights into Carbon Utilization and Element Cycling Functions of Hydrothermarchaeota in Hydrothermal Sediment.</title>
        <authorList>
            <person name="Zhou Z."/>
            <person name="Liu Y."/>
            <person name="Xu W."/>
            <person name="Pan J."/>
            <person name="Luo Z.H."/>
            <person name="Li M."/>
        </authorList>
    </citation>
    <scope>NUCLEOTIDE SEQUENCE [LARGE SCALE GENOMIC DNA]</scope>
    <source>
        <strain evidence="3">SpSt-605</strain>
    </source>
</reference>
<name>A0A832LY43_9BACT</name>
<dbReference type="Pfam" id="PF13432">
    <property type="entry name" value="TPR_16"/>
    <property type="match status" value="1"/>
</dbReference>
<evidence type="ECO:0000256" key="1">
    <source>
        <dbReference type="SAM" id="Coils"/>
    </source>
</evidence>
<feature type="coiled-coil region" evidence="1">
    <location>
        <begin position="32"/>
        <end position="145"/>
    </location>
</feature>
<dbReference type="Gene3D" id="1.25.40.10">
    <property type="entry name" value="Tetratricopeptide repeat domain"/>
    <property type="match status" value="1"/>
</dbReference>
<protein>
    <submittedName>
        <fullName evidence="3">Tetratricopeptide repeat protein</fullName>
    </submittedName>
</protein>
<keyword evidence="1" id="KW-0175">Coiled coil</keyword>
<dbReference type="InterPro" id="IPR019734">
    <property type="entry name" value="TPR_rpt"/>
</dbReference>
<dbReference type="InterPro" id="IPR011990">
    <property type="entry name" value="TPR-like_helical_dom_sf"/>
</dbReference>
<feature type="signal peptide" evidence="2">
    <location>
        <begin position="1"/>
        <end position="21"/>
    </location>
</feature>
<dbReference type="SMART" id="SM00028">
    <property type="entry name" value="TPR"/>
    <property type="match status" value="3"/>
</dbReference>
<dbReference type="Pfam" id="PF13174">
    <property type="entry name" value="TPR_6"/>
    <property type="match status" value="1"/>
</dbReference>
<sequence length="304" mass="35125">MKKLYFLIILSSLLTGCLALQDDELSSLKIKVLNLETQSKMQETKLIELEKKMDFLESKLSKELSNKFLQAQSKLLSDIEEQRKELTALQSKIEELHFQREAEGKTQRKAWEDLTTRIEALDLKIRKIEALLANETKAKEEETKKITNQTTPQTPTNATITEVKPKVEAPANQTKTFKESFKEEDYFQKAFNLYEKGDLKGAKALWEEYLKLFPKGKWVGQTHFYLGEIAFKEKDYETAILEYQKLIEQPGVNPLKPKAMLKQAEAFIALKDKKAAEILYRKIIKTYPGSPEAKEAEKRLKALK</sequence>
<dbReference type="HAMAP" id="MF_02066">
    <property type="entry name" value="CpoB"/>
    <property type="match status" value="1"/>
</dbReference>
<proteinExistence type="inferred from homology"/>
<dbReference type="EMBL" id="DSZU01000138">
    <property type="protein sequence ID" value="HGV55915.1"/>
    <property type="molecule type" value="Genomic_DNA"/>
</dbReference>
<comment type="caution">
    <text evidence="3">The sequence shown here is derived from an EMBL/GenBank/DDBJ whole genome shotgun (WGS) entry which is preliminary data.</text>
</comment>
<dbReference type="GO" id="GO:0051301">
    <property type="term" value="P:cell division"/>
    <property type="evidence" value="ECO:0007669"/>
    <property type="project" value="InterPro"/>
</dbReference>
<feature type="chain" id="PRO_5033028079" evidence="2">
    <location>
        <begin position="22"/>
        <end position="304"/>
    </location>
</feature>
<dbReference type="PROSITE" id="PS51257">
    <property type="entry name" value="PROKAR_LIPOPROTEIN"/>
    <property type="match status" value="1"/>
</dbReference>
<accession>A0A832LY43</accession>